<feature type="compositionally biased region" description="Basic and acidic residues" evidence="1">
    <location>
        <begin position="15"/>
        <end position="28"/>
    </location>
</feature>
<feature type="compositionally biased region" description="Acidic residues" evidence="1">
    <location>
        <begin position="1"/>
        <end position="14"/>
    </location>
</feature>
<dbReference type="AlphaFoldDB" id="A0AAF3EUW3"/>
<feature type="compositionally biased region" description="Basic residues" evidence="1">
    <location>
        <begin position="29"/>
        <end position="39"/>
    </location>
</feature>
<evidence type="ECO:0000256" key="1">
    <source>
        <dbReference type="SAM" id="MobiDB-lite"/>
    </source>
</evidence>
<proteinExistence type="predicted"/>
<protein>
    <submittedName>
        <fullName evidence="3">Uncharacterized protein</fullName>
    </submittedName>
</protein>
<dbReference type="WBParaSite" id="MBELARI_LOCUS17888">
    <property type="protein sequence ID" value="MBELARI_LOCUS17888"/>
    <property type="gene ID" value="MBELARI_LOCUS17888"/>
</dbReference>
<keyword evidence="2" id="KW-1185">Reference proteome</keyword>
<organism evidence="2 3">
    <name type="scientific">Mesorhabditis belari</name>
    <dbReference type="NCBI Taxonomy" id="2138241"/>
    <lineage>
        <taxon>Eukaryota</taxon>
        <taxon>Metazoa</taxon>
        <taxon>Ecdysozoa</taxon>
        <taxon>Nematoda</taxon>
        <taxon>Chromadorea</taxon>
        <taxon>Rhabditida</taxon>
        <taxon>Rhabditina</taxon>
        <taxon>Rhabditomorpha</taxon>
        <taxon>Rhabditoidea</taxon>
        <taxon>Rhabditidae</taxon>
        <taxon>Mesorhabditinae</taxon>
        <taxon>Mesorhabditis</taxon>
    </lineage>
</organism>
<sequence length="80" mass="9405">MDPLLDIEDDESESEGNKTIEEDNEKVKKKEFKRLNKRKSLNETPEARPAKAIRRRENEKTTKKALPTNQRTLLSFFSNK</sequence>
<feature type="region of interest" description="Disordered" evidence="1">
    <location>
        <begin position="1"/>
        <end position="80"/>
    </location>
</feature>
<accession>A0AAF3EUW3</accession>
<dbReference type="Proteomes" id="UP000887575">
    <property type="component" value="Unassembled WGS sequence"/>
</dbReference>
<feature type="compositionally biased region" description="Polar residues" evidence="1">
    <location>
        <begin position="67"/>
        <end position="80"/>
    </location>
</feature>
<evidence type="ECO:0000313" key="3">
    <source>
        <dbReference type="WBParaSite" id="MBELARI_LOCUS17888"/>
    </source>
</evidence>
<evidence type="ECO:0000313" key="2">
    <source>
        <dbReference type="Proteomes" id="UP000887575"/>
    </source>
</evidence>
<reference evidence="3" key="1">
    <citation type="submission" date="2024-02" db="UniProtKB">
        <authorList>
            <consortium name="WormBaseParasite"/>
        </authorList>
    </citation>
    <scope>IDENTIFICATION</scope>
</reference>
<name>A0AAF3EUW3_9BILA</name>
<feature type="compositionally biased region" description="Basic and acidic residues" evidence="1">
    <location>
        <begin position="45"/>
        <end position="62"/>
    </location>
</feature>